<evidence type="ECO:0000256" key="5">
    <source>
        <dbReference type="ARBA" id="ARBA00023136"/>
    </source>
</evidence>
<evidence type="ECO:0000256" key="1">
    <source>
        <dbReference type="ARBA" id="ARBA00004651"/>
    </source>
</evidence>
<organism evidence="7 8">
    <name type="scientific">Brevibacillus thermoruber</name>
    <dbReference type="NCBI Taxonomy" id="33942"/>
    <lineage>
        <taxon>Bacteria</taxon>
        <taxon>Bacillati</taxon>
        <taxon>Bacillota</taxon>
        <taxon>Bacilli</taxon>
        <taxon>Bacillales</taxon>
        <taxon>Paenibacillaceae</taxon>
        <taxon>Brevibacillus</taxon>
    </lineage>
</organism>
<evidence type="ECO:0000256" key="4">
    <source>
        <dbReference type="ARBA" id="ARBA00022989"/>
    </source>
</evidence>
<dbReference type="GO" id="GO:0005886">
    <property type="term" value="C:plasma membrane"/>
    <property type="evidence" value="ECO:0007669"/>
    <property type="project" value="UniProtKB-SubCell"/>
</dbReference>
<dbReference type="PANTHER" id="PTHR33931">
    <property type="entry name" value="HOLIN-LIKE PROTEIN CIDA-RELATED"/>
    <property type="match status" value="1"/>
</dbReference>
<evidence type="ECO:0000256" key="2">
    <source>
        <dbReference type="ARBA" id="ARBA00022475"/>
    </source>
</evidence>
<evidence type="ECO:0000256" key="6">
    <source>
        <dbReference type="SAM" id="Phobius"/>
    </source>
</evidence>
<evidence type="ECO:0000313" key="8">
    <source>
        <dbReference type="Proteomes" id="UP001151071"/>
    </source>
</evidence>
<keyword evidence="8" id="KW-1185">Reference proteome</keyword>
<dbReference type="EMBL" id="JAPYYP010000009">
    <property type="protein sequence ID" value="MDA5108650.1"/>
    <property type="molecule type" value="Genomic_DNA"/>
</dbReference>
<dbReference type="Proteomes" id="UP001151071">
    <property type="component" value="Unassembled WGS sequence"/>
</dbReference>
<evidence type="ECO:0000256" key="3">
    <source>
        <dbReference type="ARBA" id="ARBA00022692"/>
    </source>
</evidence>
<keyword evidence="2" id="KW-1003">Cell membrane</keyword>
<sequence length="130" mass="14443">MKTIKGMLILLAFFGAGTLANKWLHVPLPGNLLGMLLLTLGLCTGMVKMDWVESASNLLLRHMMLFFVPILVGVASYLKWIAGDPWPIVLSLVLGPLVVMLVSGRVVQWYLNRHKQKAEHRPLEGRALDA</sequence>
<name>A0A9X3Z3J0_9BACL</name>
<comment type="subcellular location">
    <subcellularLocation>
        <location evidence="1">Cell membrane</location>
        <topology evidence="1">Multi-pass membrane protein</topology>
    </subcellularLocation>
</comment>
<feature type="transmembrane region" description="Helical" evidence="6">
    <location>
        <begin position="88"/>
        <end position="111"/>
    </location>
</feature>
<dbReference type="RefSeq" id="WP_035300085.1">
    <property type="nucleotide sequence ID" value="NZ_JAPYYP010000009.1"/>
</dbReference>
<evidence type="ECO:0000313" key="7">
    <source>
        <dbReference type="EMBL" id="MDA5108650.1"/>
    </source>
</evidence>
<protein>
    <submittedName>
        <fullName evidence="7">CidA/LrgA family protein</fullName>
    </submittedName>
</protein>
<keyword evidence="3 6" id="KW-0812">Transmembrane</keyword>
<keyword evidence="5 6" id="KW-0472">Membrane</keyword>
<dbReference type="PANTHER" id="PTHR33931:SF5">
    <property type="entry name" value="UPF0299 MEMBRANE PROTEIN YOHJ"/>
    <property type="match status" value="1"/>
</dbReference>
<dbReference type="Pfam" id="PF03788">
    <property type="entry name" value="LrgA"/>
    <property type="match status" value="1"/>
</dbReference>
<comment type="caution">
    <text evidence="7">The sequence shown here is derived from an EMBL/GenBank/DDBJ whole genome shotgun (WGS) entry which is preliminary data.</text>
</comment>
<feature type="transmembrane region" description="Helical" evidence="6">
    <location>
        <begin position="30"/>
        <end position="47"/>
    </location>
</feature>
<gene>
    <name evidence="7" type="ORF">O3V59_09775</name>
</gene>
<feature type="transmembrane region" description="Helical" evidence="6">
    <location>
        <begin position="59"/>
        <end position="82"/>
    </location>
</feature>
<keyword evidence="4 6" id="KW-1133">Transmembrane helix</keyword>
<accession>A0A9X3Z3J0</accession>
<reference evidence="7" key="1">
    <citation type="submission" date="2022-12" db="EMBL/GenBank/DDBJ databases">
        <title>Draft genome sequence of the thermophilic strain Brevibacillus thermoruber HT42, isolated from Los Humeros, Puebla, Mexico, with biotechnological potential.</title>
        <authorList>
            <person name="Lara Sanchez J."/>
            <person name="Solis Palacios R."/>
            <person name="Bustos Baena A.S."/>
            <person name="Ruz Baez A.E."/>
            <person name="Espinosa Luna G."/>
            <person name="Oliart Ros R.M."/>
        </authorList>
    </citation>
    <scope>NUCLEOTIDE SEQUENCE</scope>
    <source>
        <strain evidence="7">HT42</strain>
    </source>
</reference>
<dbReference type="AlphaFoldDB" id="A0A9X3Z3J0"/>
<dbReference type="InterPro" id="IPR005538">
    <property type="entry name" value="LrgA/CidA"/>
</dbReference>
<proteinExistence type="predicted"/>